<keyword evidence="10" id="KW-0511">Multifunctional enzyme</keyword>
<dbReference type="CDD" id="cd01647">
    <property type="entry name" value="RT_LTR"/>
    <property type="match status" value="1"/>
</dbReference>
<dbReference type="GO" id="GO:0042575">
    <property type="term" value="C:DNA polymerase complex"/>
    <property type="evidence" value="ECO:0007669"/>
    <property type="project" value="UniProtKB-ARBA"/>
</dbReference>
<evidence type="ECO:0000256" key="11">
    <source>
        <dbReference type="SAM" id="Coils"/>
    </source>
</evidence>
<dbReference type="Proteomes" id="UP000494106">
    <property type="component" value="Unassembled WGS sequence"/>
</dbReference>
<dbReference type="SUPFAM" id="SSF53098">
    <property type="entry name" value="Ribonuclease H-like"/>
    <property type="match status" value="1"/>
</dbReference>
<dbReference type="GO" id="GO:0003964">
    <property type="term" value="F:RNA-directed DNA polymerase activity"/>
    <property type="evidence" value="ECO:0007669"/>
    <property type="project" value="UniProtKB-KW"/>
</dbReference>
<feature type="region of interest" description="Disordered" evidence="12">
    <location>
        <begin position="1249"/>
        <end position="1306"/>
    </location>
</feature>
<evidence type="ECO:0000256" key="6">
    <source>
        <dbReference type="ARBA" id="ARBA00022750"/>
    </source>
</evidence>
<dbReference type="SUPFAM" id="SSF50630">
    <property type="entry name" value="Acid proteases"/>
    <property type="match status" value="1"/>
</dbReference>
<dbReference type="Gene3D" id="3.10.20.370">
    <property type="match status" value="1"/>
</dbReference>
<keyword evidence="8" id="KW-0695">RNA-directed DNA polymerase</keyword>
<evidence type="ECO:0000256" key="10">
    <source>
        <dbReference type="ARBA" id="ARBA00023268"/>
    </source>
</evidence>
<dbReference type="EMBL" id="CADEBC010000083">
    <property type="protein sequence ID" value="CAB3222140.1"/>
    <property type="molecule type" value="Genomic_DNA"/>
</dbReference>
<keyword evidence="11" id="KW-0175">Coiled coil</keyword>
<keyword evidence="6" id="KW-0064">Aspartyl protease</keyword>
<sequence length="1319" mass="149649">MPIGHIEPYSFESSNWDAYVRRVKQFIALNSISDSLQVATLVTVVGAECYELMCDLCSPSTPESKTFTELVKLVKDHVEPERSEIAERHIFRQRTQRQGESVRDYLQSLKHLAKSCNFGDKLEENLRDQYVSGLYNEDMRSRIFAEKNVDYKRAVELSQALEAAERHASMAGAAGAAPHDDGLHRIGAGAAGGSRAQAGAPRPQRACPRCGKIGHTDGKCRFKYYNCDVCGQRGHLKAVCVKNKSENKSSKYSNKNQFFLNRSDSEDEGCNFYNLVVSNNGDGPYYAKIKVENILCKFEIDTGSKLSVISKEYYYRYFPNIPIEQKQINLKSYTGDVIETLGFIVVNVSHGEKQSKLNLFIIENGGPPLMGRTWIKHLKLGIGECYNITEVDSMATSLRKEFPEVFAEGLGTFKSKFKLYLKDESPRFIKARPIPLALRQPVERELERLQRDDVIYKVEKSDYGTPIVPVIKTNGNIRLCGDYKVTINPLLKDYHYPLPRIEDLFAILGGGEQYTKLDLSNAFQQCLLHEDSQAMTAITTHVGTFVYKRVPFGIKCIPENFQKIMEETLNGLASTAVFADDICVTGRDKPTHLANLKAVLQRLKENGLRINFSKCQFFKDSVTYLGYKINKYGLHTDSKKIEAIVAAPPPTNVTQLKSFIGLVNFYSKFCVNMSDILKPMYDLLKKNVKWRWTVDCNTAFNKIKNVLSSSPVLAHYDPSLELILSVDSSAYGLGAVLTQRHADGAERPVSCASRTLNSAEANYSQINKEALAIVFGVTKHHQYVYGRHFVLRSDHRPLSYIFSKNKGLPVTAASRLQRYAVKLAAYDFSIQFVRSTQNCFADTLSRLPLELTKKQLRGEDEEGSYLHYAQENFPISFNEIKTETGKDSILNKIYGFIMFGWPTNYEYNNIEKKYYNKRDNLHINQGCIIWGYRIVVPNTLRNCILKEIHEGHPGIVKMKQIARNYVWWENIDRDIEEVARECAACREMRPAPPAAPLHSWPWPAEPWSRIHVDFLGPFNNHYYFIIIDAHSKWIEAEKIKSTSASAVCDSLRSHFSRFGLPKRIVSDNGPPFTSAAFSQYLENNGIKHTLVPPYHPSSNGAAENAVRTIKRVLKKAELEREDINKTLNRFLFMYRNTEQGTTGCEPAVALLGRRLRGRLDLLRPDAAERVRARQLTEEQRARNVPLRVVEQNGPILMRNYSKSGNKWTEAVVKERTGPVSYNVTTKDGHMYKRHIDQILARKPRHSLSQIVDSSHVKSTAGLTTKSDEEEYKESFDSAEEGAGTSPTSPAPLLSSNANTDKPQRREAAIKCRERLKMYK</sequence>
<gene>
    <name evidence="14" type="ORF">APLA_LOCUS861</name>
</gene>
<dbReference type="InterPro" id="IPR001878">
    <property type="entry name" value="Znf_CCHC"/>
</dbReference>
<dbReference type="SUPFAM" id="SSF57756">
    <property type="entry name" value="Retrovirus zinc finger-like domains"/>
    <property type="match status" value="1"/>
</dbReference>
<keyword evidence="15" id="KW-1185">Reference proteome</keyword>
<evidence type="ECO:0000256" key="9">
    <source>
        <dbReference type="ARBA" id="ARBA00023125"/>
    </source>
</evidence>
<evidence type="ECO:0000256" key="4">
    <source>
        <dbReference type="ARBA" id="ARBA00022695"/>
    </source>
</evidence>
<dbReference type="GO" id="GO:0015074">
    <property type="term" value="P:DNA integration"/>
    <property type="evidence" value="ECO:0007669"/>
    <property type="project" value="InterPro"/>
</dbReference>
<dbReference type="InterPro" id="IPR021109">
    <property type="entry name" value="Peptidase_aspartic_dom_sf"/>
</dbReference>
<reference evidence="14 15" key="1">
    <citation type="submission" date="2020-04" db="EMBL/GenBank/DDBJ databases">
        <authorList>
            <person name="Wallbank WR R."/>
            <person name="Pardo Diaz C."/>
            <person name="Kozak K."/>
            <person name="Martin S."/>
            <person name="Jiggins C."/>
            <person name="Moest M."/>
            <person name="Warren A I."/>
            <person name="Byers J.R.P. K."/>
            <person name="Montejo-Kovacevich G."/>
            <person name="Yen C E."/>
        </authorList>
    </citation>
    <scope>NUCLEOTIDE SEQUENCE [LARGE SCALE GENOMIC DNA]</scope>
</reference>
<keyword evidence="7" id="KW-0255">Endonuclease</keyword>
<dbReference type="Gene3D" id="2.40.70.10">
    <property type="entry name" value="Acid Proteases"/>
    <property type="match status" value="1"/>
</dbReference>
<dbReference type="InterPro" id="IPR041588">
    <property type="entry name" value="Integrase_H2C2"/>
</dbReference>
<name>A0A8S0YTG7_ARCPL</name>
<dbReference type="GO" id="GO:0004190">
    <property type="term" value="F:aspartic-type endopeptidase activity"/>
    <property type="evidence" value="ECO:0007669"/>
    <property type="project" value="UniProtKB-KW"/>
</dbReference>
<feature type="compositionally biased region" description="Polar residues" evidence="12">
    <location>
        <begin position="1249"/>
        <end position="1264"/>
    </location>
</feature>
<dbReference type="FunFam" id="3.30.420.10:FF:000063">
    <property type="entry name" value="Retrovirus-related Pol polyprotein from transposon 297-like Protein"/>
    <property type="match status" value="1"/>
</dbReference>
<dbReference type="Pfam" id="PF17919">
    <property type="entry name" value="RT_RNaseH_2"/>
    <property type="match status" value="1"/>
</dbReference>
<dbReference type="InterPro" id="IPR036397">
    <property type="entry name" value="RNaseH_sf"/>
</dbReference>
<evidence type="ECO:0000256" key="1">
    <source>
        <dbReference type="ARBA" id="ARBA00012493"/>
    </source>
</evidence>
<dbReference type="Pfam" id="PF00078">
    <property type="entry name" value="RVT_1"/>
    <property type="match status" value="1"/>
</dbReference>
<keyword evidence="3" id="KW-0808">Transferase</keyword>
<dbReference type="GO" id="GO:0006508">
    <property type="term" value="P:proteolysis"/>
    <property type="evidence" value="ECO:0007669"/>
    <property type="project" value="UniProtKB-KW"/>
</dbReference>
<keyword evidence="9" id="KW-0238">DNA-binding</keyword>
<dbReference type="Pfam" id="PF17921">
    <property type="entry name" value="Integrase_H2C2"/>
    <property type="match status" value="1"/>
</dbReference>
<dbReference type="InterPro" id="IPR050951">
    <property type="entry name" value="Retrovirus_Pol_polyprotein"/>
</dbReference>
<comment type="caution">
    <text evidence="14">The sequence shown here is derived from an EMBL/GenBank/DDBJ whole genome shotgun (WGS) entry which is preliminary data.</text>
</comment>
<feature type="compositionally biased region" description="Acidic residues" evidence="12">
    <location>
        <begin position="1267"/>
        <end position="1279"/>
    </location>
</feature>
<dbReference type="Gene3D" id="1.10.340.70">
    <property type="match status" value="1"/>
</dbReference>
<keyword evidence="2" id="KW-0645">Protease</keyword>
<organism evidence="14 15">
    <name type="scientific">Arctia plantaginis</name>
    <name type="common">Wood tiger moth</name>
    <name type="synonym">Phalaena plantaginis</name>
    <dbReference type="NCBI Taxonomy" id="874455"/>
    <lineage>
        <taxon>Eukaryota</taxon>
        <taxon>Metazoa</taxon>
        <taxon>Ecdysozoa</taxon>
        <taxon>Arthropoda</taxon>
        <taxon>Hexapoda</taxon>
        <taxon>Insecta</taxon>
        <taxon>Pterygota</taxon>
        <taxon>Neoptera</taxon>
        <taxon>Endopterygota</taxon>
        <taxon>Lepidoptera</taxon>
        <taxon>Glossata</taxon>
        <taxon>Ditrysia</taxon>
        <taxon>Noctuoidea</taxon>
        <taxon>Erebidae</taxon>
        <taxon>Arctiinae</taxon>
        <taxon>Arctia</taxon>
    </lineage>
</organism>
<dbReference type="PANTHER" id="PTHR37984">
    <property type="entry name" value="PROTEIN CBG26694"/>
    <property type="match status" value="1"/>
</dbReference>
<proteinExistence type="predicted"/>
<dbReference type="FunFam" id="3.30.70.270:FF:000020">
    <property type="entry name" value="Transposon Tf2-6 polyprotein-like Protein"/>
    <property type="match status" value="1"/>
</dbReference>
<evidence type="ECO:0000256" key="2">
    <source>
        <dbReference type="ARBA" id="ARBA00022670"/>
    </source>
</evidence>
<dbReference type="InterPro" id="IPR001584">
    <property type="entry name" value="Integrase_cat-core"/>
</dbReference>
<evidence type="ECO:0000256" key="5">
    <source>
        <dbReference type="ARBA" id="ARBA00022722"/>
    </source>
</evidence>
<dbReference type="SUPFAM" id="SSF56672">
    <property type="entry name" value="DNA/RNA polymerases"/>
    <property type="match status" value="1"/>
</dbReference>
<keyword evidence="5" id="KW-0540">Nuclease</keyword>
<dbReference type="GO" id="GO:0003677">
    <property type="term" value="F:DNA binding"/>
    <property type="evidence" value="ECO:0007669"/>
    <property type="project" value="UniProtKB-KW"/>
</dbReference>
<keyword evidence="7" id="KW-0378">Hydrolase</keyword>
<evidence type="ECO:0000256" key="7">
    <source>
        <dbReference type="ARBA" id="ARBA00022759"/>
    </source>
</evidence>
<dbReference type="OrthoDB" id="5985335at2759"/>
<dbReference type="GO" id="GO:0004519">
    <property type="term" value="F:endonuclease activity"/>
    <property type="evidence" value="ECO:0007669"/>
    <property type="project" value="UniProtKB-KW"/>
</dbReference>
<evidence type="ECO:0000313" key="15">
    <source>
        <dbReference type="Proteomes" id="UP000494106"/>
    </source>
</evidence>
<dbReference type="Pfam" id="PF00665">
    <property type="entry name" value="rve"/>
    <property type="match status" value="1"/>
</dbReference>
<dbReference type="InterPro" id="IPR012337">
    <property type="entry name" value="RNaseH-like_sf"/>
</dbReference>
<dbReference type="Gene3D" id="3.30.70.270">
    <property type="match status" value="2"/>
</dbReference>
<keyword evidence="4" id="KW-0548">Nucleotidyltransferase</keyword>
<dbReference type="InterPro" id="IPR000477">
    <property type="entry name" value="RT_dom"/>
</dbReference>
<feature type="domain" description="Integrase catalytic" evidence="13">
    <location>
        <begin position="1002"/>
        <end position="1154"/>
    </location>
</feature>
<dbReference type="FunFam" id="1.10.340.70:FF:000003">
    <property type="entry name" value="Protein CBG25708"/>
    <property type="match status" value="1"/>
</dbReference>
<dbReference type="Gene3D" id="3.10.10.10">
    <property type="entry name" value="HIV Type 1 Reverse Transcriptase, subunit A, domain 1"/>
    <property type="match status" value="1"/>
</dbReference>
<dbReference type="SMART" id="SM00343">
    <property type="entry name" value="ZnF_C2HC"/>
    <property type="match status" value="2"/>
</dbReference>
<dbReference type="FunFam" id="3.10.20.370:FF:000001">
    <property type="entry name" value="Retrovirus-related Pol polyprotein from transposon 17.6-like protein"/>
    <property type="match status" value="1"/>
</dbReference>
<feature type="coiled-coil region" evidence="11">
    <location>
        <begin position="1099"/>
        <end position="1126"/>
    </location>
</feature>
<dbReference type="EC" id="2.7.7.49" evidence="1"/>
<dbReference type="PROSITE" id="PS50994">
    <property type="entry name" value="INTEGRASE"/>
    <property type="match status" value="1"/>
</dbReference>
<dbReference type="Gene3D" id="3.30.420.10">
    <property type="entry name" value="Ribonuclease H-like superfamily/Ribonuclease H"/>
    <property type="match status" value="1"/>
</dbReference>
<evidence type="ECO:0000256" key="3">
    <source>
        <dbReference type="ARBA" id="ARBA00022679"/>
    </source>
</evidence>
<evidence type="ECO:0000313" key="14">
    <source>
        <dbReference type="EMBL" id="CAB3222140.1"/>
    </source>
</evidence>
<dbReference type="InterPro" id="IPR041577">
    <property type="entry name" value="RT_RNaseH_2"/>
</dbReference>
<dbReference type="InterPro" id="IPR036875">
    <property type="entry name" value="Znf_CCHC_sf"/>
</dbReference>
<dbReference type="InterPro" id="IPR043128">
    <property type="entry name" value="Rev_trsase/Diguanyl_cyclase"/>
</dbReference>
<evidence type="ECO:0000259" key="13">
    <source>
        <dbReference type="PROSITE" id="PS50994"/>
    </source>
</evidence>
<feature type="compositionally biased region" description="Low complexity" evidence="12">
    <location>
        <begin position="1284"/>
        <end position="1295"/>
    </location>
</feature>
<accession>A0A8S0YTG7</accession>
<protein>
    <recommendedName>
        <fullName evidence="1">RNA-directed DNA polymerase</fullName>
        <ecNumber evidence="1">2.7.7.49</ecNumber>
    </recommendedName>
</protein>
<dbReference type="InterPro" id="IPR043502">
    <property type="entry name" value="DNA/RNA_pol_sf"/>
</dbReference>
<dbReference type="PANTHER" id="PTHR37984:SF5">
    <property type="entry name" value="PROTEIN NYNRIN-LIKE"/>
    <property type="match status" value="1"/>
</dbReference>
<evidence type="ECO:0000256" key="8">
    <source>
        <dbReference type="ARBA" id="ARBA00022918"/>
    </source>
</evidence>
<dbReference type="GO" id="GO:0008270">
    <property type="term" value="F:zinc ion binding"/>
    <property type="evidence" value="ECO:0007669"/>
    <property type="project" value="InterPro"/>
</dbReference>
<evidence type="ECO:0000256" key="12">
    <source>
        <dbReference type="SAM" id="MobiDB-lite"/>
    </source>
</evidence>
<dbReference type="CDD" id="cd09274">
    <property type="entry name" value="RNase_HI_RT_Ty3"/>
    <property type="match status" value="1"/>
</dbReference>